<gene>
    <name evidence="1" type="ORF">GPM918_LOCUS34084</name>
    <name evidence="2" type="ORF">SRO942_LOCUS34780</name>
</gene>
<dbReference type="EMBL" id="CAJOBC010084072">
    <property type="protein sequence ID" value="CAF4311290.1"/>
    <property type="molecule type" value="Genomic_DNA"/>
</dbReference>
<evidence type="ECO:0000313" key="1">
    <source>
        <dbReference type="EMBL" id="CAF1433116.1"/>
    </source>
</evidence>
<reference evidence="1" key="1">
    <citation type="submission" date="2021-02" db="EMBL/GenBank/DDBJ databases">
        <authorList>
            <person name="Nowell W R."/>
        </authorList>
    </citation>
    <scope>NUCLEOTIDE SEQUENCE</scope>
</reference>
<accession>A0A815NRD9</accession>
<dbReference type="PANTHER" id="PTHR36649">
    <property type="entry name" value="UBIQUITIN-LIKE DOMAIN-CONTAINING PROTEIN"/>
    <property type="match status" value="1"/>
</dbReference>
<name>A0A815NRD9_9BILA</name>
<dbReference type="PANTHER" id="PTHR36649:SF29">
    <property type="entry name" value="PARP CATALYTIC DOMAIN-CONTAINING PROTEIN-RELATED"/>
    <property type="match status" value="1"/>
</dbReference>
<feature type="non-terminal residue" evidence="1">
    <location>
        <position position="1"/>
    </location>
</feature>
<evidence type="ECO:0000313" key="3">
    <source>
        <dbReference type="Proteomes" id="UP000663829"/>
    </source>
</evidence>
<dbReference type="OrthoDB" id="10029319at2759"/>
<proteinExistence type="predicted"/>
<sequence length="209" mass="24602">IKKIEKGRIILHACIYPPRGEIVLKKLVNDIYQIKNLKNMTYEVSDGNYWSGLLPHGNKTYCCPVGWTRFGIQVTRTQDEFDKRWGNWYVAYHGTKSSVASLIVNSGLKAANDYCWTKRPCVYLSPSIEYCAYSRYAEPWKRSKNQQREQKYYQLVFQCCVNPRLVSINPETILRNEQRSLYKIDNNFSNDELEWIIDGYIENLFSKIL</sequence>
<keyword evidence="3" id="KW-1185">Reference proteome</keyword>
<dbReference type="EMBL" id="CAJNOQ010018634">
    <property type="protein sequence ID" value="CAF1433116.1"/>
    <property type="molecule type" value="Genomic_DNA"/>
</dbReference>
<dbReference type="AlphaFoldDB" id="A0A815NRD9"/>
<evidence type="ECO:0000313" key="2">
    <source>
        <dbReference type="EMBL" id="CAF4311290.1"/>
    </source>
</evidence>
<dbReference type="SUPFAM" id="SSF56399">
    <property type="entry name" value="ADP-ribosylation"/>
    <property type="match status" value="1"/>
</dbReference>
<dbReference type="Gene3D" id="3.90.175.10">
    <property type="entry name" value="Diphtheria Toxin, domain 1"/>
    <property type="match status" value="1"/>
</dbReference>
<dbReference type="Proteomes" id="UP000663829">
    <property type="component" value="Unassembled WGS sequence"/>
</dbReference>
<organism evidence="1 3">
    <name type="scientific">Didymodactylos carnosus</name>
    <dbReference type="NCBI Taxonomy" id="1234261"/>
    <lineage>
        <taxon>Eukaryota</taxon>
        <taxon>Metazoa</taxon>
        <taxon>Spiralia</taxon>
        <taxon>Gnathifera</taxon>
        <taxon>Rotifera</taxon>
        <taxon>Eurotatoria</taxon>
        <taxon>Bdelloidea</taxon>
        <taxon>Philodinida</taxon>
        <taxon>Philodinidae</taxon>
        <taxon>Didymodactylos</taxon>
    </lineage>
</organism>
<protein>
    <submittedName>
        <fullName evidence="1">Uncharacterized protein</fullName>
    </submittedName>
</protein>
<dbReference type="Proteomes" id="UP000681722">
    <property type="component" value="Unassembled WGS sequence"/>
</dbReference>
<comment type="caution">
    <text evidence="1">The sequence shown here is derived from an EMBL/GenBank/DDBJ whole genome shotgun (WGS) entry which is preliminary data.</text>
</comment>